<dbReference type="Proteomes" id="UP000008141">
    <property type="component" value="Unassembled WGS sequence"/>
</dbReference>
<keyword evidence="4" id="KW-1185">Reference proteome</keyword>
<dbReference type="InterPro" id="IPR036249">
    <property type="entry name" value="Thioredoxin-like_sf"/>
</dbReference>
<sequence length="227" mass="24756">MATAERPQVRVHVYSDVACPWCWVGWNRLTQAMEHLSEAATFDVRWHAFLLDPQFAEGGKWDGAFFADWRWRSNTAGAHELIALADRRGASHAASGLLFRKNYEEGKNLCREGLLSAARELGLPAEEVEAWLGSPEAAAAVRSDDQEVKRHIHSVPTFLISCGASKVVQLVGAESVKAFEVAFRKVMHEMGGVPAAAPSVALPNESAKHQHAAYGERPSAAKAAAEE</sequence>
<dbReference type="OMA" id="NTAGAHE"/>
<organism evidence="4">
    <name type="scientific">Chlorella variabilis</name>
    <name type="common">Green alga</name>
    <dbReference type="NCBI Taxonomy" id="554065"/>
    <lineage>
        <taxon>Eukaryota</taxon>
        <taxon>Viridiplantae</taxon>
        <taxon>Chlorophyta</taxon>
        <taxon>core chlorophytes</taxon>
        <taxon>Trebouxiophyceae</taxon>
        <taxon>Chlorellales</taxon>
        <taxon>Chlorellaceae</taxon>
        <taxon>Chlorella clade</taxon>
        <taxon>Chlorella</taxon>
    </lineage>
</organism>
<evidence type="ECO:0000259" key="2">
    <source>
        <dbReference type="Pfam" id="PF01323"/>
    </source>
</evidence>
<dbReference type="RefSeq" id="XP_005850620.1">
    <property type="nucleotide sequence ID" value="XM_005850558.1"/>
</dbReference>
<dbReference type="Gene3D" id="3.40.30.10">
    <property type="entry name" value="Glutaredoxin"/>
    <property type="match status" value="2"/>
</dbReference>
<dbReference type="InParanoid" id="E1Z5Q8"/>
<dbReference type="SUPFAM" id="SSF52833">
    <property type="entry name" value="Thioredoxin-like"/>
    <property type="match status" value="1"/>
</dbReference>
<accession>E1Z5Q8</accession>
<dbReference type="FunCoup" id="E1Z5Q8">
    <property type="interactions" value="2"/>
</dbReference>
<dbReference type="KEGG" id="cvr:CHLNCDRAFT_140583"/>
<dbReference type="EMBL" id="GL433837">
    <property type="protein sequence ID" value="EFN58518.1"/>
    <property type="molecule type" value="Genomic_DNA"/>
</dbReference>
<evidence type="ECO:0000313" key="3">
    <source>
        <dbReference type="EMBL" id="EFN58518.1"/>
    </source>
</evidence>
<dbReference type="GeneID" id="17358218"/>
<feature type="region of interest" description="Disordered" evidence="1">
    <location>
        <begin position="202"/>
        <end position="227"/>
    </location>
</feature>
<feature type="domain" description="DSBA-like thioredoxin" evidence="2">
    <location>
        <begin position="11"/>
        <end position="182"/>
    </location>
</feature>
<protein>
    <recommendedName>
        <fullName evidence="2">DSBA-like thioredoxin domain-containing protein</fullName>
    </recommendedName>
</protein>
<dbReference type="GO" id="GO:0016491">
    <property type="term" value="F:oxidoreductase activity"/>
    <property type="evidence" value="ECO:0007669"/>
    <property type="project" value="InterPro"/>
</dbReference>
<reference evidence="3 4" key="1">
    <citation type="journal article" date="2010" name="Plant Cell">
        <title>The Chlorella variabilis NC64A genome reveals adaptation to photosymbiosis, coevolution with viruses, and cryptic sex.</title>
        <authorList>
            <person name="Blanc G."/>
            <person name="Duncan G."/>
            <person name="Agarkova I."/>
            <person name="Borodovsky M."/>
            <person name="Gurnon J."/>
            <person name="Kuo A."/>
            <person name="Lindquist E."/>
            <person name="Lucas S."/>
            <person name="Pangilinan J."/>
            <person name="Polle J."/>
            <person name="Salamov A."/>
            <person name="Terry A."/>
            <person name="Yamada T."/>
            <person name="Dunigan D.D."/>
            <person name="Grigoriev I.V."/>
            <person name="Claverie J.M."/>
            <person name="Van Etten J.L."/>
        </authorList>
    </citation>
    <scope>NUCLEOTIDE SEQUENCE [LARGE SCALE GENOMIC DNA]</scope>
    <source>
        <strain evidence="3 4">NC64A</strain>
    </source>
</reference>
<dbReference type="AlphaFoldDB" id="E1Z5Q8"/>
<dbReference type="OrthoDB" id="1930760at2759"/>
<name>E1Z5Q8_CHLVA</name>
<dbReference type="Pfam" id="PF01323">
    <property type="entry name" value="DSBA"/>
    <property type="match status" value="1"/>
</dbReference>
<dbReference type="PANTHER" id="PTHR13887:SF46">
    <property type="entry name" value="DSBA-LIKE THIOREDOXIN DOMAIN-CONTAINING PROTEIN"/>
    <property type="match status" value="1"/>
</dbReference>
<proteinExistence type="predicted"/>
<evidence type="ECO:0000256" key="1">
    <source>
        <dbReference type="SAM" id="MobiDB-lite"/>
    </source>
</evidence>
<dbReference type="PANTHER" id="PTHR13887">
    <property type="entry name" value="GLUTATHIONE S-TRANSFERASE KAPPA"/>
    <property type="match status" value="1"/>
</dbReference>
<gene>
    <name evidence="3" type="ORF">CHLNCDRAFT_140583</name>
</gene>
<dbReference type="InterPro" id="IPR001853">
    <property type="entry name" value="DSBA-like_thioredoxin_dom"/>
</dbReference>
<dbReference type="STRING" id="554065.E1Z5Q8"/>
<evidence type="ECO:0000313" key="4">
    <source>
        <dbReference type="Proteomes" id="UP000008141"/>
    </source>
</evidence>